<dbReference type="AlphaFoldDB" id="A0A078B2H2"/>
<dbReference type="Proteomes" id="UP000039865">
    <property type="component" value="Unassembled WGS sequence"/>
</dbReference>
<organism evidence="1 2">
    <name type="scientific">Stylonychia lemnae</name>
    <name type="common">Ciliate</name>
    <dbReference type="NCBI Taxonomy" id="5949"/>
    <lineage>
        <taxon>Eukaryota</taxon>
        <taxon>Sar</taxon>
        <taxon>Alveolata</taxon>
        <taxon>Ciliophora</taxon>
        <taxon>Intramacronucleata</taxon>
        <taxon>Spirotrichea</taxon>
        <taxon>Stichotrichia</taxon>
        <taxon>Sporadotrichida</taxon>
        <taxon>Oxytrichidae</taxon>
        <taxon>Stylonychinae</taxon>
        <taxon>Stylonychia</taxon>
    </lineage>
</organism>
<accession>A0A078B2H2</accession>
<reference evidence="1 2" key="1">
    <citation type="submission" date="2014-06" db="EMBL/GenBank/DDBJ databases">
        <authorList>
            <person name="Swart Estienne"/>
        </authorList>
    </citation>
    <scope>NUCLEOTIDE SEQUENCE [LARGE SCALE GENOMIC DNA]</scope>
    <source>
        <strain evidence="1 2">130c</strain>
    </source>
</reference>
<name>A0A078B2H2_STYLE</name>
<gene>
    <name evidence="1" type="primary">Contig14338.g15276</name>
    <name evidence="1" type="ORF">STYLEM_16795</name>
</gene>
<dbReference type="InParanoid" id="A0A078B2H2"/>
<keyword evidence="2" id="KW-1185">Reference proteome</keyword>
<protein>
    <submittedName>
        <fullName evidence="1">Uncharacterized protein</fullName>
    </submittedName>
</protein>
<dbReference type="EMBL" id="CCKQ01015837">
    <property type="protein sequence ID" value="CDW87683.1"/>
    <property type="molecule type" value="Genomic_DNA"/>
</dbReference>
<sequence length="80" mass="9246">MLTQMFSKLMMEARKLTSNSEEKQSLLHLLSRNHLLLLLRKSQADSQDGYLQSLEEMCRAQCIIPNPHNITIQPTVFESD</sequence>
<evidence type="ECO:0000313" key="1">
    <source>
        <dbReference type="EMBL" id="CDW87683.1"/>
    </source>
</evidence>
<evidence type="ECO:0000313" key="2">
    <source>
        <dbReference type="Proteomes" id="UP000039865"/>
    </source>
</evidence>
<proteinExistence type="predicted"/>